<protein>
    <recommendedName>
        <fullName evidence="2">Pyrroloquinoline quinone-dependent pyranose dehydrogenase beta-propeller domain-containing protein</fullName>
    </recommendedName>
</protein>
<dbReference type="AlphaFoldDB" id="A0A2S6H376"/>
<evidence type="ECO:0000313" key="4">
    <source>
        <dbReference type="Proteomes" id="UP000238071"/>
    </source>
</evidence>
<proteinExistence type="predicted"/>
<evidence type="ECO:0000259" key="2">
    <source>
        <dbReference type="Pfam" id="PF22807"/>
    </source>
</evidence>
<sequence length="374" mass="41672">MPIKIILSVLFLIHPCTAFALQNTHQDIIKQLHAPAGFTLSIFADNLPNARSLALGDNGVVFVGTGSEGTVYAVQDSNNDGVADKRYVIASHLYMPNGVAYKDGSLYVAEINRIIRFDHITQQLTNPPKPTVVYDQFPSERHHGWKYLRFGPDHKLYTSVGAPCNICEPEKAIFSSLVRLNADGSGFEILAKGIRSSVGFDWQPETDALFFTDNGRDYLGDDLPPDELNQWTASGEHFGFPYCHGGYIPDPELGADKKCRQFTAPAWKFKAHIAPLGLRFYRGEQFPSEFKYQLFVAEHGSWNRSEPQGYRVASIKFKQGKPVSEQVFIDGWLTKDGNVLGRPVDILEIQDGSLLISDDALGVIYKIDYKGNHG</sequence>
<feature type="chain" id="PRO_5015685758" description="Pyrroloquinoline quinone-dependent pyranose dehydrogenase beta-propeller domain-containing protein" evidence="1">
    <location>
        <begin position="21"/>
        <end position="374"/>
    </location>
</feature>
<evidence type="ECO:0000256" key="1">
    <source>
        <dbReference type="SAM" id="SignalP"/>
    </source>
</evidence>
<keyword evidence="1" id="KW-0732">Signal</keyword>
<dbReference type="PANTHER" id="PTHR33546:SF1">
    <property type="entry name" value="LARGE, MULTIFUNCTIONAL SECRETED PROTEIN"/>
    <property type="match status" value="1"/>
</dbReference>
<accession>A0A2S6H376</accession>
<dbReference type="RefSeq" id="WP_104423329.1">
    <property type="nucleotide sequence ID" value="NZ_PTIY01000005.1"/>
</dbReference>
<gene>
    <name evidence="3" type="ORF">B0F88_10550</name>
</gene>
<organism evidence="3 4">
    <name type="scientific">Methylobacter tundripaludum</name>
    <dbReference type="NCBI Taxonomy" id="173365"/>
    <lineage>
        <taxon>Bacteria</taxon>
        <taxon>Pseudomonadati</taxon>
        <taxon>Pseudomonadota</taxon>
        <taxon>Gammaproteobacteria</taxon>
        <taxon>Methylococcales</taxon>
        <taxon>Methylococcaceae</taxon>
        <taxon>Methylobacter</taxon>
    </lineage>
</organism>
<evidence type="ECO:0000313" key="3">
    <source>
        <dbReference type="EMBL" id="PPK71938.1"/>
    </source>
</evidence>
<dbReference type="InterPro" id="IPR011042">
    <property type="entry name" value="6-blade_b-propeller_TolB-like"/>
</dbReference>
<dbReference type="SUPFAM" id="SSF50952">
    <property type="entry name" value="Soluble quinoprotein glucose dehydrogenase"/>
    <property type="match status" value="1"/>
</dbReference>
<dbReference type="InterPro" id="IPR054539">
    <property type="entry name" value="Beta-prop_PDH"/>
</dbReference>
<dbReference type="InterPro" id="IPR011041">
    <property type="entry name" value="Quinoprot_gluc/sorb_DH_b-prop"/>
</dbReference>
<feature type="signal peptide" evidence="1">
    <location>
        <begin position="1"/>
        <end position="20"/>
    </location>
</feature>
<reference evidence="3 4" key="1">
    <citation type="submission" date="2018-02" db="EMBL/GenBank/DDBJ databases">
        <title>Subsurface microbial communities from deep shales in Ohio and West Virginia, USA.</title>
        <authorList>
            <person name="Wrighton K."/>
        </authorList>
    </citation>
    <scope>NUCLEOTIDE SEQUENCE [LARGE SCALE GENOMIC DNA]</scope>
    <source>
        <strain evidence="3 4">OWC-G53F</strain>
    </source>
</reference>
<dbReference type="Pfam" id="PF22807">
    <property type="entry name" value="TrAA12"/>
    <property type="match status" value="1"/>
</dbReference>
<dbReference type="PANTHER" id="PTHR33546">
    <property type="entry name" value="LARGE, MULTIFUNCTIONAL SECRETED PROTEIN-RELATED"/>
    <property type="match status" value="1"/>
</dbReference>
<keyword evidence="4" id="KW-1185">Reference proteome</keyword>
<dbReference type="Gene3D" id="2.120.10.30">
    <property type="entry name" value="TolB, C-terminal domain"/>
    <property type="match status" value="1"/>
</dbReference>
<comment type="caution">
    <text evidence="3">The sequence shown here is derived from an EMBL/GenBank/DDBJ whole genome shotgun (WGS) entry which is preliminary data.</text>
</comment>
<dbReference type="Proteomes" id="UP000238071">
    <property type="component" value="Unassembled WGS sequence"/>
</dbReference>
<dbReference type="OrthoDB" id="9770043at2"/>
<name>A0A2S6H376_9GAMM</name>
<dbReference type="EMBL" id="PTIY01000005">
    <property type="protein sequence ID" value="PPK71938.1"/>
    <property type="molecule type" value="Genomic_DNA"/>
</dbReference>
<feature type="domain" description="Pyrroloquinoline quinone-dependent pyranose dehydrogenase beta-propeller" evidence="2">
    <location>
        <begin position="34"/>
        <end position="367"/>
    </location>
</feature>